<evidence type="ECO:0000313" key="1">
    <source>
        <dbReference type="EMBL" id="KKW15391.1"/>
    </source>
</evidence>
<gene>
    <name evidence="1" type="ORF">UY55_C0001G0145</name>
</gene>
<dbReference type="Proteomes" id="UP000034224">
    <property type="component" value="Unassembled WGS sequence"/>
</dbReference>
<sequence>MFESHDWRSKPGLFREGSDEFFELVLSTGVQIELLPTEPSSGIFQHRFCANHPGEEVLEELSLAVFD</sequence>
<name>A0A0G1W9B2_9BACT</name>
<proteinExistence type="predicted"/>
<dbReference type="STRING" id="1618665.UY55_C0001G0145"/>
<reference evidence="1 2" key="1">
    <citation type="journal article" date="2015" name="Nature">
        <title>rRNA introns, odd ribosomes, and small enigmatic genomes across a large radiation of phyla.</title>
        <authorList>
            <person name="Brown C.T."/>
            <person name="Hug L.A."/>
            <person name="Thomas B.C."/>
            <person name="Sharon I."/>
            <person name="Castelle C.J."/>
            <person name="Singh A."/>
            <person name="Wilkins M.J."/>
            <person name="Williams K.H."/>
            <person name="Banfield J.F."/>
        </authorList>
    </citation>
    <scope>NUCLEOTIDE SEQUENCE [LARGE SCALE GENOMIC DNA]</scope>
</reference>
<comment type="caution">
    <text evidence="1">The sequence shown here is derived from an EMBL/GenBank/DDBJ whole genome shotgun (WGS) entry which is preliminary data.</text>
</comment>
<accession>A0A0G1W9B2</accession>
<dbReference type="AlphaFoldDB" id="A0A0G1W9B2"/>
<dbReference type="EMBL" id="LCQK01000001">
    <property type="protein sequence ID" value="KKW15391.1"/>
    <property type="molecule type" value="Genomic_DNA"/>
</dbReference>
<evidence type="ECO:0000313" key="2">
    <source>
        <dbReference type="Proteomes" id="UP000034224"/>
    </source>
</evidence>
<protein>
    <submittedName>
        <fullName evidence="1">Uncharacterized protein</fullName>
    </submittedName>
</protein>
<organism evidence="1 2">
    <name type="scientific">Candidatus Jorgensenbacteria bacterium GW2011_GWB1_50_10</name>
    <dbReference type="NCBI Taxonomy" id="1618665"/>
    <lineage>
        <taxon>Bacteria</taxon>
        <taxon>Candidatus Joergenseniibacteriota</taxon>
    </lineage>
</organism>